<sequence>MCHCVQSNYLDEFEDPCNHIKCCADLIVMTMLDSGRERTRPEWEKLFARRRHTCTGWVLHGGGGVAKL</sequence>
<dbReference type="EMBL" id="JALJOU010000091">
    <property type="protein sequence ID" value="KAK9822168.1"/>
    <property type="molecule type" value="Genomic_DNA"/>
</dbReference>
<dbReference type="AlphaFoldDB" id="A0AAW1QL63"/>
<evidence type="ECO:0000313" key="2">
    <source>
        <dbReference type="Proteomes" id="UP001445335"/>
    </source>
</evidence>
<organism evidence="1 2">
    <name type="scientific">Elliptochloris bilobata</name>
    <dbReference type="NCBI Taxonomy" id="381761"/>
    <lineage>
        <taxon>Eukaryota</taxon>
        <taxon>Viridiplantae</taxon>
        <taxon>Chlorophyta</taxon>
        <taxon>core chlorophytes</taxon>
        <taxon>Trebouxiophyceae</taxon>
        <taxon>Trebouxiophyceae incertae sedis</taxon>
        <taxon>Elliptochloris clade</taxon>
        <taxon>Elliptochloris</taxon>
    </lineage>
</organism>
<protein>
    <recommendedName>
        <fullName evidence="3">SWIM-type domain-containing protein</fullName>
    </recommendedName>
</protein>
<gene>
    <name evidence="1" type="ORF">WJX81_004178</name>
</gene>
<reference evidence="1 2" key="1">
    <citation type="journal article" date="2024" name="Nat. Commun.">
        <title>Phylogenomics reveals the evolutionary origins of lichenization in chlorophyte algae.</title>
        <authorList>
            <person name="Puginier C."/>
            <person name="Libourel C."/>
            <person name="Otte J."/>
            <person name="Skaloud P."/>
            <person name="Haon M."/>
            <person name="Grisel S."/>
            <person name="Petersen M."/>
            <person name="Berrin J.G."/>
            <person name="Delaux P.M."/>
            <person name="Dal Grande F."/>
            <person name="Keller J."/>
        </authorList>
    </citation>
    <scope>NUCLEOTIDE SEQUENCE [LARGE SCALE GENOMIC DNA]</scope>
    <source>
        <strain evidence="1 2">SAG 245.80</strain>
    </source>
</reference>
<accession>A0AAW1QL63</accession>
<evidence type="ECO:0000313" key="1">
    <source>
        <dbReference type="EMBL" id="KAK9822168.1"/>
    </source>
</evidence>
<comment type="caution">
    <text evidence="1">The sequence shown here is derived from an EMBL/GenBank/DDBJ whole genome shotgun (WGS) entry which is preliminary data.</text>
</comment>
<keyword evidence="2" id="KW-1185">Reference proteome</keyword>
<evidence type="ECO:0008006" key="3">
    <source>
        <dbReference type="Google" id="ProtNLM"/>
    </source>
</evidence>
<name>A0AAW1QL63_9CHLO</name>
<proteinExistence type="predicted"/>
<dbReference type="Proteomes" id="UP001445335">
    <property type="component" value="Unassembled WGS sequence"/>
</dbReference>